<dbReference type="NCBIfam" id="TIGR00914">
    <property type="entry name" value="2A0601"/>
    <property type="match status" value="1"/>
</dbReference>
<reference evidence="9 10" key="1">
    <citation type="submission" date="2016-04" db="EMBL/GenBank/DDBJ databases">
        <title>ATOL: Assembling a taxonomically balanced genome-scale reconstruction of the evolutionary history of the Enterobacteriaceae.</title>
        <authorList>
            <person name="Plunkett G.III."/>
            <person name="Neeno-Eckwall E.C."/>
            <person name="Glasner J.D."/>
            <person name="Perna N.T."/>
        </authorList>
    </citation>
    <scope>NUCLEOTIDE SEQUENCE [LARGE SCALE GENOMIC DNA]</scope>
    <source>
        <strain evidence="9 10">ATCC 51602</strain>
    </source>
</reference>
<comment type="subcellular location">
    <subcellularLocation>
        <location evidence="1">Cell membrane</location>
        <topology evidence="1">Multi-pass membrane protein</topology>
    </subcellularLocation>
</comment>
<dbReference type="RefSeq" id="WP_064542600.1">
    <property type="nucleotide sequence ID" value="NZ_LXEQ01000022.1"/>
</dbReference>
<feature type="transmembrane region" description="Helical" evidence="8">
    <location>
        <begin position="531"/>
        <end position="550"/>
    </location>
</feature>
<evidence type="ECO:0000256" key="7">
    <source>
        <dbReference type="ARBA" id="ARBA00023136"/>
    </source>
</evidence>
<feature type="transmembrane region" description="Helical" evidence="8">
    <location>
        <begin position="965"/>
        <end position="984"/>
    </location>
</feature>
<comment type="similarity">
    <text evidence="2">Belongs to the resistance-nodulation-cell division (RND) (TC 2.A.6) family.</text>
</comment>
<evidence type="ECO:0000313" key="10">
    <source>
        <dbReference type="Proteomes" id="UP000078407"/>
    </source>
</evidence>
<feature type="transmembrane region" description="Helical" evidence="8">
    <location>
        <begin position="867"/>
        <end position="886"/>
    </location>
</feature>
<feature type="transmembrane region" description="Helical" evidence="8">
    <location>
        <begin position="893"/>
        <end position="912"/>
    </location>
</feature>
<dbReference type="Gene3D" id="1.20.1640.10">
    <property type="entry name" value="Multidrug efflux transporter AcrB transmembrane domain"/>
    <property type="match status" value="2"/>
</dbReference>
<dbReference type="Gene3D" id="3.30.2090.10">
    <property type="entry name" value="Multidrug efflux transporter AcrB TolC docking domain, DN and DC subdomains"/>
    <property type="match status" value="2"/>
</dbReference>
<evidence type="ECO:0000256" key="2">
    <source>
        <dbReference type="ARBA" id="ARBA00010942"/>
    </source>
</evidence>
<dbReference type="PRINTS" id="PR00702">
    <property type="entry name" value="ACRIFLAVINRP"/>
</dbReference>
<keyword evidence="10" id="KW-1185">Reference proteome</keyword>
<feature type="transmembrane region" description="Helical" evidence="8">
    <location>
        <begin position="390"/>
        <end position="411"/>
    </location>
</feature>
<dbReference type="PANTHER" id="PTHR32063">
    <property type="match status" value="1"/>
</dbReference>
<dbReference type="Pfam" id="PF00873">
    <property type="entry name" value="ACR_tran"/>
    <property type="match status" value="1"/>
</dbReference>
<comment type="caution">
    <text evidence="9">The sequence shown here is derived from an EMBL/GenBank/DDBJ whole genome shotgun (WGS) entry which is preliminary data.</text>
</comment>
<dbReference type="InterPro" id="IPR001036">
    <property type="entry name" value="Acrflvin-R"/>
</dbReference>
<keyword evidence="3" id="KW-0813">Transport</keyword>
<feature type="transmembrane region" description="Helical" evidence="8">
    <location>
        <begin position="364"/>
        <end position="384"/>
    </location>
</feature>
<dbReference type="SUPFAM" id="SSF82866">
    <property type="entry name" value="Multidrug efflux transporter AcrB transmembrane domain"/>
    <property type="match status" value="2"/>
</dbReference>
<dbReference type="InterPro" id="IPR027463">
    <property type="entry name" value="AcrB_DN_DC_subdom"/>
</dbReference>
<evidence type="ECO:0000256" key="8">
    <source>
        <dbReference type="SAM" id="Phobius"/>
    </source>
</evidence>
<dbReference type="SUPFAM" id="SSF82714">
    <property type="entry name" value="Multidrug efflux transporter AcrB TolC docking domain, DN and DC subdomains"/>
    <property type="match status" value="2"/>
</dbReference>
<accession>A0ABX2WBA4</accession>
<dbReference type="Gene3D" id="3.30.70.1440">
    <property type="entry name" value="Multidrug efflux transporter AcrB pore domain"/>
    <property type="match status" value="1"/>
</dbReference>
<feature type="transmembrane region" description="Helical" evidence="8">
    <location>
        <begin position="338"/>
        <end position="357"/>
    </location>
</feature>
<dbReference type="EMBL" id="LXEQ01000022">
    <property type="protein sequence ID" value="OAT30116.1"/>
    <property type="molecule type" value="Genomic_DNA"/>
</dbReference>
<dbReference type="Gene3D" id="3.30.70.1320">
    <property type="entry name" value="Multidrug efflux transporter AcrB pore domain like"/>
    <property type="match status" value="1"/>
</dbReference>
<sequence length="1040" mass="112370">MLGSLINLSLKYKLLIIVLFMAVVGYGVMAFRSVPVDAFPDVTPVQVNVYTEASGLAAEDIEKLFTVPVESNMAGLPNVEQIRSMSLAGLSYISINFKDNTDIYLARQWVSEKLQEIGDSLPAGYSPPVLGANSSGLGQVFWYTLDAGNSGLSTMELRSLQEWTIRMILKTVPGVDDVVSWGGNEKQYQVTLDPEKMALYNITLADVLPVLAGNNRQAGGQSVNIGEEQYLVRGYGQLESLSDIAGLRITSAGNHPVYIRDIAKVEFTPAVRAGAVTQNGQEVVMGMVLSRINENASDVVNGVKDKISTVVNSLLPEGVTLKTVYDRTNLVDLALKTAQSALLEGALLVAIVLFLFLGELRSALIVIITLPGSMLIAFILMQQFGLSANLMSLAGLAIGTGMMVDGAVVMVENIHRRLALNHASGAKNSFALQIQEAAREVAIPVAFAILIIVVVFTPLLTLDGLEGKLFRPMALTIIFAMLGSLILSLTIVPVLSSLLLKPAHENETRIVRWITAGYQPLLNKVLSRRKATISIALTAFLFSLALFPFLGKSFMPQLQEGSLMFRITSIPSTSLDSTLALSRKVSDDIRGQFPEVKDVVATIGRAEKGETADVNSMEVLLTMNPRENWPEDISYDQLARNIQAVLEEKHPGALFSATQPIQMRVDELISGIRATLALKIYGPDSATLDSLSQQIQATLNKIPGVEELSTESSKGKPQVIIRVDREKAAGYGINTSDIMDVVESGIGGASISSIIEGTARFDLVTRFSAPYRESVSAISAIPLRGASGQLISLSQVADIELAEGYAFLRREGLQRYVVLQMEVEGRDIDGFVKEASQAIEKNNPLPEGYWSTWGGAFENQQRAMGKLSVILPLTIGLIFILLYTAFGTLRHATLIIANVPFAMTGGILSLFLSGQYMSVPSSVGFIAVFGVSMLNGIVMVSFFNELRQQGASIRDAVRLGAVQRLRPVLITATVAILGLIPMLLSSGVGAEVQRPLATVVVGGLLTSTALTLFLLPLLYEMTENWHMKRNAAAQKELDAQ</sequence>
<proteinExistence type="inferred from homology"/>
<organism evidence="9 10">
    <name type="scientific">Buttiauxella ferragutiae ATCC 51602</name>
    <dbReference type="NCBI Taxonomy" id="1354252"/>
    <lineage>
        <taxon>Bacteria</taxon>
        <taxon>Pseudomonadati</taxon>
        <taxon>Pseudomonadota</taxon>
        <taxon>Gammaproteobacteria</taxon>
        <taxon>Enterobacterales</taxon>
        <taxon>Enterobacteriaceae</taxon>
        <taxon>Buttiauxella</taxon>
    </lineage>
</organism>
<keyword evidence="7 8" id="KW-0472">Membrane</keyword>
<evidence type="ECO:0000256" key="4">
    <source>
        <dbReference type="ARBA" id="ARBA00022475"/>
    </source>
</evidence>
<name>A0ABX2WBA4_9ENTR</name>
<feature type="transmembrane region" description="Helical" evidence="8">
    <location>
        <begin position="441"/>
        <end position="461"/>
    </location>
</feature>
<evidence type="ECO:0000313" key="9">
    <source>
        <dbReference type="EMBL" id="OAT30116.1"/>
    </source>
</evidence>
<keyword evidence="5 8" id="KW-0812">Transmembrane</keyword>
<feature type="transmembrane region" description="Helical" evidence="8">
    <location>
        <begin position="924"/>
        <end position="944"/>
    </location>
</feature>
<feature type="transmembrane region" description="Helical" evidence="8">
    <location>
        <begin position="996"/>
        <end position="1019"/>
    </location>
</feature>
<keyword evidence="6 8" id="KW-1133">Transmembrane helix</keyword>
<dbReference type="PANTHER" id="PTHR32063:SF24">
    <property type="entry name" value="CATION EFFLUX SYSTEM (ACRB_ACRD_ACRF FAMILY)"/>
    <property type="match status" value="1"/>
</dbReference>
<evidence type="ECO:0000256" key="5">
    <source>
        <dbReference type="ARBA" id="ARBA00022692"/>
    </source>
</evidence>
<dbReference type="Proteomes" id="UP000078407">
    <property type="component" value="Unassembled WGS sequence"/>
</dbReference>
<keyword evidence="4" id="KW-1003">Cell membrane</keyword>
<dbReference type="Gene3D" id="3.30.70.1430">
    <property type="entry name" value="Multidrug efflux transporter AcrB pore domain"/>
    <property type="match status" value="2"/>
</dbReference>
<feature type="transmembrane region" description="Helical" evidence="8">
    <location>
        <begin position="12"/>
        <end position="31"/>
    </location>
</feature>
<dbReference type="SUPFAM" id="SSF82693">
    <property type="entry name" value="Multidrug efflux transporter AcrB pore domain, PN1, PN2, PC1 and PC2 subdomains"/>
    <property type="match status" value="2"/>
</dbReference>
<protein>
    <submittedName>
        <fullName evidence="9">Cobalt-zinc-cadmium resistance protein/cation efflux system protein</fullName>
    </submittedName>
</protein>
<feature type="transmembrane region" description="Helical" evidence="8">
    <location>
        <begin position="473"/>
        <end position="500"/>
    </location>
</feature>
<evidence type="ECO:0000256" key="3">
    <source>
        <dbReference type="ARBA" id="ARBA00022448"/>
    </source>
</evidence>
<evidence type="ECO:0000256" key="1">
    <source>
        <dbReference type="ARBA" id="ARBA00004651"/>
    </source>
</evidence>
<evidence type="ECO:0000256" key="6">
    <source>
        <dbReference type="ARBA" id="ARBA00022989"/>
    </source>
</evidence>
<dbReference type="InterPro" id="IPR004763">
    <property type="entry name" value="CusA-like"/>
</dbReference>
<gene>
    <name evidence="9" type="ORF">M976_01125</name>
</gene>